<organism evidence="1 4">
    <name type="scientific">Orbilia oligospora</name>
    <name type="common">Nematode-trapping fungus</name>
    <name type="synonym">Arthrobotrys oligospora</name>
    <dbReference type="NCBI Taxonomy" id="2813651"/>
    <lineage>
        <taxon>Eukaryota</taxon>
        <taxon>Fungi</taxon>
        <taxon>Dikarya</taxon>
        <taxon>Ascomycota</taxon>
        <taxon>Pezizomycotina</taxon>
        <taxon>Orbiliomycetes</taxon>
        <taxon>Orbiliales</taxon>
        <taxon>Orbiliaceae</taxon>
        <taxon>Orbilia</taxon>
    </lineage>
</organism>
<evidence type="ECO:0000313" key="3">
    <source>
        <dbReference type="Proteomes" id="UP000472727"/>
    </source>
</evidence>
<evidence type="ECO:0000313" key="4">
    <source>
        <dbReference type="Proteomes" id="UP000479691"/>
    </source>
</evidence>
<dbReference type="EMBL" id="WIWS01000082">
    <property type="protein sequence ID" value="KAF3210037.1"/>
    <property type="molecule type" value="Genomic_DNA"/>
</dbReference>
<reference evidence="3 4" key="1">
    <citation type="submission" date="2019-06" db="EMBL/GenBank/DDBJ databases">
        <authorList>
            <person name="Palmer J.M."/>
        </authorList>
    </citation>
    <scope>NUCLEOTIDE SEQUENCE [LARGE SCALE GENOMIC DNA]</scope>
    <source>
        <strain evidence="2 3">TWF106</strain>
        <strain evidence="1 4">TWF788</strain>
    </source>
</reference>
<name>A0A6G1LYQ9_ORBOL</name>
<proteinExistence type="predicted"/>
<evidence type="ECO:0000313" key="2">
    <source>
        <dbReference type="EMBL" id="KAF3210037.1"/>
    </source>
</evidence>
<accession>A0A6G1LYQ9</accession>
<dbReference type="EMBL" id="JAABOE010000033">
    <property type="protein sequence ID" value="KAF3181077.1"/>
    <property type="molecule type" value="Genomic_DNA"/>
</dbReference>
<sequence length="67" mass="7269">MAVEPSDFFSEHGPGKNDGCMCMGFNLSPGSLHGGIHGSTLHERSAKVPRRKGVQFSQIAGNCYYIR</sequence>
<dbReference type="AlphaFoldDB" id="A0A6G1LYQ9"/>
<evidence type="ECO:0000313" key="1">
    <source>
        <dbReference type="EMBL" id="KAF3181077.1"/>
    </source>
</evidence>
<dbReference type="Proteomes" id="UP000472727">
    <property type="component" value="Unassembled WGS sequence"/>
</dbReference>
<gene>
    <name evidence="2" type="ORF">TWF106_010816</name>
    <name evidence="1" type="ORF">TWF788_006578</name>
</gene>
<dbReference type="Proteomes" id="UP000479691">
    <property type="component" value="Unassembled WGS sequence"/>
</dbReference>
<protein>
    <submittedName>
        <fullName evidence="1">Uncharacterized protein</fullName>
    </submittedName>
</protein>
<comment type="caution">
    <text evidence="1">The sequence shown here is derived from an EMBL/GenBank/DDBJ whole genome shotgun (WGS) entry which is preliminary data.</text>
</comment>